<evidence type="ECO:0000313" key="1">
    <source>
        <dbReference type="EMBL" id="KAJ3544436.1"/>
    </source>
</evidence>
<dbReference type="EMBL" id="JANRMS010000195">
    <property type="protein sequence ID" value="KAJ3544436.1"/>
    <property type="molecule type" value="Genomic_DNA"/>
</dbReference>
<protein>
    <submittedName>
        <fullName evidence="1">Uncharacterized protein</fullName>
    </submittedName>
</protein>
<gene>
    <name evidence="1" type="ORF">NM208_g3053</name>
</gene>
<proteinExistence type="predicted"/>
<comment type="caution">
    <text evidence="1">The sequence shown here is derived from an EMBL/GenBank/DDBJ whole genome shotgun (WGS) entry which is preliminary data.</text>
</comment>
<name>A0ACC1SQK3_9HYPO</name>
<sequence>MGPQAQVNIHFAGTINNSLWGFYRTQPFKYGSQTVNQGNQLFSTQFEASKRRFRWDMAFVSLGSASLMLCLDSILSGDVHSGSWRVHAEGAKALLASVRRSQSQRTAGTSAELEAIIRFSSRWHLSVESLDAITSSGLAAGQCVVQDVGLGIITEPTELSLDACDDHFGYPARFALLLREIGASAW</sequence>
<reference evidence="1" key="1">
    <citation type="submission" date="2022-08" db="EMBL/GenBank/DDBJ databases">
        <title>Genome Sequence of Fusarium decemcellulare.</title>
        <authorList>
            <person name="Buettner E."/>
        </authorList>
    </citation>
    <scope>NUCLEOTIDE SEQUENCE</scope>
    <source>
        <strain evidence="1">Babe19</strain>
    </source>
</reference>
<accession>A0ACC1SQK3</accession>
<keyword evidence="2" id="KW-1185">Reference proteome</keyword>
<organism evidence="1 2">
    <name type="scientific">Fusarium decemcellulare</name>
    <dbReference type="NCBI Taxonomy" id="57161"/>
    <lineage>
        <taxon>Eukaryota</taxon>
        <taxon>Fungi</taxon>
        <taxon>Dikarya</taxon>
        <taxon>Ascomycota</taxon>
        <taxon>Pezizomycotina</taxon>
        <taxon>Sordariomycetes</taxon>
        <taxon>Hypocreomycetidae</taxon>
        <taxon>Hypocreales</taxon>
        <taxon>Nectriaceae</taxon>
        <taxon>Fusarium</taxon>
        <taxon>Fusarium decemcellulare species complex</taxon>
    </lineage>
</organism>
<evidence type="ECO:0000313" key="2">
    <source>
        <dbReference type="Proteomes" id="UP001148629"/>
    </source>
</evidence>
<dbReference type="Proteomes" id="UP001148629">
    <property type="component" value="Unassembled WGS sequence"/>
</dbReference>